<dbReference type="SUPFAM" id="SSF47413">
    <property type="entry name" value="lambda repressor-like DNA-binding domains"/>
    <property type="match status" value="1"/>
</dbReference>
<keyword evidence="5" id="KW-1185">Reference proteome</keyword>
<feature type="region of interest" description="Disordered" evidence="2">
    <location>
        <begin position="97"/>
        <end position="159"/>
    </location>
</feature>
<dbReference type="Pfam" id="PF06114">
    <property type="entry name" value="Peptidase_M78"/>
    <property type="match status" value="1"/>
</dbReference>
<accession>A0A2Z5QWU0</accession>
<dbReference type="Pfam" id="PF01381">
    <property type="entry name" value="HTH_3"/>
    <property type="match status" value="1"/>
</dbReference>
<dbReference type="PROSITE" id="PS50943">
    <property type="entry name" value="HTH_CROC1"/>
    <property type="match status" value="1"/>
</dbReference>
<organism evidence="4 5">
    <name type="scientific">Rothia aeria</name>
    <dbReference type="NCBI Taxonomy" id="172042"/>
    <lineage>
        <taxon>Bacteria</taxon>
        <taxon>Bacillati</taxon>
        <taxon>Actinomycetota</taxon>
        <taxon>Actinomycetes</taxon>
        <taxon>Micrococcales</taxon>
        <taxon>Micrococcaceae</taxon>
        <taxon>Rothia</taxon>
    </lineage>
</organism>
<protein>
    <recommendedName>
        <fullName evidence="3">HTH cro/C1-type domain-containing protein</fullName>
    </recommendedName>
</protein>
<evidence type="ECO:0000259" key="3">
    <source>
        <dbReference type="PROSITE" id="PS50943"/>
    </source>
</evidence>
<dbReference type="GO" id="GO:0003677">
    <property type="term" value="F:DNA binding"/>
    <property type="evidence" value="ECO:0007669"/>
    <property type="project" value="InterPro"/>
</dbReference>
<feature type="compositionally biased region" description="Low complexity" evidence="2">
    <location>
        <begin position="126"/>
        <end position="144"/>
    </location>
</feature>
<proteinExistence type="inferred from homology"/>
<evidence type="ECO:0000313" key="4">
    <source>
        <dbReference type="EMBL" id="BAV86882.1"/>
    </source>
</evidence>
<dbReference type="InterPro" id="IPR010982">
    <property type="entry name" value="Lambda_DNA-bd_dom_sf"/>
</dbReference>
<dbReference type="CDD" id="cd00093">
    <property type="entry name" value="HTH_XRE"/>
    <property type="match status" value="1"/>
</dbReference>
<dbReference type="Gene3D" id="1.10.260.40">
    <property type="entry name" value="lambda repressor-like DNA-binding domains"/>
    <property type="match status" value="1"/>
</dbReference>
<dbReference type="InterPro" id="IPR001387">
    <property type="entry name" value="Cro/C1-type_HTH"/>
</dbReference>
<dbReference type="EMBL" id="AP017895">
    <property type="protein sequence ID" value="BAV86882.1"/>
    <property type="molecule type" value="Genomic_DNA"/>
</dbReference>
<dbReference type="Proteomes" id="UP000250241">
    <property type="component" value="Chromosome"/>
</dbReference>
<sequence>MAIGDYIKYKTGLSQRALAAELGMNHNAIQRRFSGAGVMDVETLVKIADRYSLDLLDLMVESGLITADRANSLRVGGSIRDVSNEDLMGEVLRRMNTTPVSPATPQPAAVPASAQPTPQPPPAAVHPPQQRTNTPPTTTPSRQNAANPTTVRRDSSVPNYDPYTHAHALGVDIIWGTPGQGILGRYDHASRTIILREGMLTRQERSVLAHELVHATRGDEHDAWDALYSARRERACDLKAAENLIDPVILRRAAAFYPDNLSALAYELDVTDELLAIYLDAHPFTAAHA</sequence>
<reference evidence="4 5" key="1">
    <citation type="submission" date="2016-10" db="EMBL/GenBank/DDBJ databases">
        <title>Genome sequence of Rothia aeria strain JCM11412.</title>
        <authorList>
            <person name="Nambu T."/>
        </authorList>
    </citation>
    <scope>NUCLEOTIDE SEQUENCE [LARGE SCALE GENOMIC DNA]</scope>
    <source>
        <strain evidence="4 5">JCM 11412</strain>
    </source>
</reference>
<comment type="similarity">
    <text evidence="1">Belongs to the short-chain fatty acyl-CoA assimilation regulator (ScfR) family.</text>
</comment>
<feature type="domain" description="HTH cro/C1-type" evidence="3">
    <location>
        <begin position="12"/>
        <end position="58"/>
    </location>
</feature>
<dbReference type="SMART" id="SM00530">
    <property type="entry name" value="HTH_XRE"/>
    <property type="match status" value="1"/>
</dbReference>
<evidence type="ECO:0000256" key="1">
    <source>
        <dbReference type="ARBA" id="ARBA00007227"/>
    </source>
</evidence>
<feature type="compositionally biased region" description="Low complexity" evidence="2">
    <location>
        <begin position="97"/>
        <end position="116"/>
    </location>
</feature>
<dbReference type="InterPro" id="IPR010359">
    <property type="entry name" value="IrrE_HExxH"/>
</dbReference>
<dbReference type="AlphaFoldDB" id="A0A2Z5QWU0"/>
<gene>
    <name evidence="4" type="ORF">RA11412_0583</name>
</gene>
<evidence type="ECO:0000313" key="5">
    <source>
        <dbReference type="Proteomes" id="UP000250241"/>
    </source>
</evidence>
<evidence type="ECO:0000256" key="2">
    <source>
        <dbReference type="SAM" id="MobiDB-lite"/>
    </source>
</evidence>
<dbReference type="KEGG" id="raj:RA11412_0583"/>
<name>A0A2Z5QWU0_9MICC</name>